<dbReference type="Pfam" id="PF14146">
    <property type="entry name" value="DUF4305"/>
    <property type="match status" value="1"/>
</dbReference>
<dbReference type="AlphaFoldDB" id="A0A510YD00"/>
<comment type="caution">
    <text evidence="2">The sequence shown here is derived from an EMBL/GenBank/DDBJ whole genome shotgun (WGS) entry which is preliminary data.</text>
</comment>
<dbReference type="EMBL" id="BJUN01000037">
    <property type="protein sequence ID" value="GEK60237.1"/>
    <property type="molecule type" value="Genomic_DNA"/>
</dbReference>
<keyword evidence="1" id="KW-0472">Membrane</keyword>
<evidence type="ECO:0008006" key="4">
    <source>
        <dbReference type="Google" id="ProtNLM"/>
    </source>
</evidence>
<feature type="transmembrane region" description="Helical" evidence="1">
    <location>
        <begin position="31"/>
        <end position="52"/>
    </location>
</feature>
<proteinExistence type="predicted"/>
<organism evidence="2 3">
    <name type="scientific">Marinococcus halophilus</name>
    <dbReference type="NCBI Taxonomy" id="1371"/>
    <lineage>
        <taxon>Bacteria</taxon>
        <taxon>Bacillati</taxon>
        <taxon>Bacillota</taxon>
        <taxon>Bacilli</taxon>
        <taxon>Bacillales</taxon>
        <taxon>Bacillaceae</taxon>
        <taxon>Marinococcus</taxon>
    </lineage>
</organism>
<keyword evidence="1" id="KW-1133">Transmembrane helix</keyword>
<evidence type="ECO:0000256" key="1">
    <source>
        <dbReference type="SAM" id="Phobius"/>
    </source>
</evidence>
<gene>
    <name evidence="2" type="ORF">MHA01_31420</name>
</gene>
<keyword evidence="3" id="KW-1185">Reference proteome</keyword>
<keyword evidence="1" id="KW-0812">Transmembrane</keyword>
<reference evidence="2 3" key="1">
    <citation type="submission" date="2019-07" db="EMBL/GenBank/DDBJ databases">
        <title>Whole genome shotgun sequence of Marinococcus halophilus NBRC 102359.</title>
        <authorList>
            <person name="Hosoyama A."/>
            <person name="Uohara A."/>
            <person name="Ohji S."/>
            <person name="Ichikawa N."/>
        </authorList>
    </citation>
    <scope>NUCLEOTIDE SEQUENCE [LARGE SCALE GENOMIC DNA]</scope>
    <source>
        <strain evidence="2 3">NBRC 102359</strain>
    </source>
</reference>
<evidence type="ECO:0000313" key="2">
    <source>
        <dbReference type="EMBL" id="GEK60237.1"/>
    </source>
</evidence>
<accession>A0A510YD00</accession>
<name>A0A510YD00_MARHA</name>
<feature type="transmembrane region" description="Helical" evidence="1">
    <location>
        <begin position="7"/>
        <end position="25"/>
    </location>
</feature>
<sequence length="62" mass="7110">MKASTAALFYFVLGGVLLMFTYFSVSESSWSFWSILLAAFAAYDFVMGFNYLRLMAEQNKKK</sequence>
<dbReference type="InterPro" id="IPR025426">
    <property type="entry name" value="DUF4305"/>
</dbReference>
<dbReference type="RefSeq" id="WP_079474149.1">
    <property type="nucleotide sequence ID" value="NZ_BJUN01000037.1"/>
</dbReference>
<dbReference type="Proteomes" id="UP000321051">
    <property type="component" value="Unassembled WGS sequence"/>
</dbReference>
<evidence type="ECO:0000313" key="3">
    <source>
        <dbReference type="Proteomes" id="UP000321051"/>
    </source>
</evidence>
<protein>
    <recommendedName>
        <fullName evidence="4">DUF4305 domain-containing protein</fullName>
    </recommendedName>
</protein>